<dbReference type="FunFam" id="1.25.40.10:FF:000253">
    <property type="entry name" value="Pentatricopeptide repeat-containing protein"/>
    <property type="match status" value="1"/>
</dbReference>
<dbReference type="AlphaFoldDB" id="A0A2P5CCT2"/>
<dbReference type="Pfam" id="PF13812">
    <property type="entry name" value="PPR_3"/>
    <property type="match status" value="1"/>
</dbReference>
<evidence type="ECO:0000313" key="6">
    <source>
        <dbReference type="Proteomes" id="UP000237105"/>
    </source>
</evidence>
<keyword evidence="6" id="KW-1185">Reference proteome</keyword>
<gene>
    <name evidence="5" type="ORF">PanWU01x14_163460</name>
</gene>
<dbReference type="EMBL" id="JXTB01000145">
    <property type="protein sequence ID" value="PON58831.1"/>
    <property type="molecule type" value="Genomic_DNA"/>
</dbReference>
<name>A0A2P5CCT2_PARAD</name>
<dbReference type="Proteomes" id="UP000237105">
    <property type="component" value="Unassembled WGS sequence"/>
</dbReference>
<evidence type="ECO:0000256" key="4">
    <source>
        <dbReference type="SAM" id="MobiDB-lite"/>
    </source>
</evidence>
<accession>A0A2P5CCT2</accession>
<dbReference type="Gene3D" id="1.25.40.10">
    <property type="entry name" value="Tetratricopeptide repeat domain"/>
    <property type="match status" value="3"/>
</dbReference>
<dbReference type="GO" id="GO:0005739">
    <property type="term" value="C:mitochondrion"/>
    <property type="evidence" value="ECO:0007669"/>
    <property type="project" value="TreeGrafter"/>
</dbReference>
<comment type="similarity">
    <text evidence="1">Belongs to the PPR family. P subfamily.</text>
</comment>
<keyword evidence="2" id="KW-0677">Repeat</keyword>
<evidence type="ECO:0000256" key="1">
    <source>
        <dbReference type="ARBA" id="ARBA00007626"/>
    </source>
</evidence>
<feature type="region of interest" description="Disordered" evidence="4">
    <location>
        <begin position="1"/>
        <end position="20"/>
    </location>
</feature>
<dbReference type="Pfam" id="PF01535">
    <property type="entry name" value="PPR"/>
    <property type="match status" value="1"/>
</dbReference>
<reference evidence="6" key="1">
    <citation type="submission" date="2016-06" db="EMBL/GenBank/DDBJ databases">
        <title>Parallel loss of symbiosis genes in relatives of nitrogen-fixing non-legume Parasponia.</title>
        <authorList>
            <person name="Van Velzen R."/>
            <person name="Holmer R."/>
            <person name="Bu F."/>
            <person name="Rutten L."/>
            <person name="Van Zeijl A."/>
            <person name="Liu W."/>
            <person name="Santuari L."/>
            <person name="Cao Q."/>
            <person name="Sharma T."/>
            <person name="Shen D."/>
            <person name="Roswanjaya Y."/>
            <person name="Wardhani T."/>
            <person name="Kalhor M.S."/>
            <person name="Jansen J."/>
            <person name="Van den Hoogen J."/>
            <person name="Gungor B."/>
            <person name="Hartog M."/>
            <person name="Hontelez J."/>
            <person name="Verver J."/>
            <person name="Yang W.-C."/>
            <person name="Schijlen E."/>
            <person name="Repin R."/>
            <person name="Schilthuizen M."/>
            <person name="Schranz E."/>
            <person name="Heidstra R."/>
            <person name="Miyata K."/>
            <person name="Fedorova E."/>
            <person name="Kohlen W."/>
            <person name="Bisseling T."/>
            <person name="Smit S."/>
            <person name="Geurts R."/>
        </authorList>
    </citation>
    <scope>NUCLEOTIDE SEQUENCE [LARGE SCALE GENOMIC DNA]</scope>
    <source>
        <strain evidence="6">cv. WU1-14</strain>
    </source>
</reference>
<evidence type="ECO:0000256" key="3">
    <source>
        <dbReference type="PROSITE-ProRule" id="PRU00708"/>
    </source>
</evidence>
<dbReference type="InterPro" id="IPR011990">
    <property type="entry name" value="TPR-like_helical_dom_sf"/>
</dbReference>
<feature type="compositionally biased region" description="Polar residues" evidence="4">
    <location>
        <begin position="1"/>
        <end position="12"/>
    </location>
</feature>
<protein>
    <submittedName>
        <fullName evidence="5">Tetratricopeptide-like helical domain containing protein</fullName>
    </submittedName>
</protein>
<dbReference type="InterPro" id="IPR002885">
    <property type="entry name" value="PPR_rpt"/>
</dbReference>
<dbReference type="STRING" id="3476.A0A2P5CCT2"/>
<dbReference type="PANTHER" id="PTHR45717:SF3">
    <property type="entry name" value="OS04G0544400 PROTEIN"/>
    <property type="match status" value="1"/>
</dbReference>
<evidence type="ECO:0000313" key="5">
    <source>
        <dbReference type="EMBL" id="PON58831.1"/>
    </source>
</evidence>
<dbReference type="GO" id="GO:0003729">
    <property type="term" value="F:mRNA binding"/>
    <property type="evidence" value="ECO:0007669"/>
    <property type="project" value="UniProtKB-ARBA"/>
</dbReference>
<organism evidence="5 6">
    <name type="scientific">Parasponia andersonii</name>
    <name type="common">Sponia andersonii</name>
    <dbReference type="NCBI Taxonomy" id="3476"/>
    <lineage>
        <taxon>Eukaryota</taxon>
        <taxon>Viridiplantae</taxon>
        <taxon>Streptophyta</taxon>
        <taxon>Embryophyta</taxon>
        <taxon>Tracheophyta</taxon>
        <taxon>Spermatophyta</taxon>
        <taxon>Magnoliopsida</taxon>
        <taxon>eudicotyledons</taxon>
        <taxon>Gunneridae</taxon>
        <taxon>Pentapetalae</taxon>
        <taxon>rosids</taxon>
        <taxon>fabids</taxon>
        <taxon>Rosales</taxon>
        <taxon>Cannabaceae</taxon>
        <taxon>Parasponia</taxon>
    </lineage>
</organism>
<evidence type="ECO:0000256" key="2">
    <source>
        <dbReference type="ARBA" id="ARBA00022737"/>
    </source>
</evidence>
<sequence length="540" mass="62163">MLLQTSLQNPNVSLSSSLSYSRSSFPWRNPSYTLLPHSVNYRRFSVSCSISQVHSYGTLDYERRPMVKWNAIYKRISLMENPELGSGTVLNQWEKEGRQLSKWELCRVIKELRKFKRFERALEVYYWMNNRGERFRLSSSDAAIQLDLIAKVHGISAAENFFLSLSDSSKDKRIYGALLNAYVRARMKEKAESLLDKMRIKGHATHSLPYNVMMTLYMNLKEYEKVELMVSEILEKNIKLDVYSYNIWLSCCGSQGSAEKMEEVFEQLKSDKTINPNWTTFSTMATMYIKMGNFEKAEECLRKVESRISGRDRIPYHYLLSLYASVGNREEIYRVWNIYKSVFPSVPNLGYLAIISSLLRIGDIDGSEKIYEEWLPVRSSYDPRIANLFMVYHIRKGNLEKALSFIDHIVEVGGKPNSATWEALAEGHTGEKRISRALFYWKEAFAAEGSKNWRPKPANVSCFLDLCEQEGDLESKEVLVGLLRESGYLKDELYASLVGLSPEAINDNGIASEDGFNRDDIFENKDDESEMVLNQLQGSA</sequence>
<dbReference type="PANTHER" id="PTHR45717">
    <property type="entry name" value="OS12G0527900 PROTEIN"/>
    <property type="match status" value="1"/>
</dbReference>
<feature type="repeat" description="PPR" evidence="3">
    <location>
        <begin position="241"/>
        <end position="271"/>
    </location>
</feature>
<proteinExistence type="inferred from homology"/>
<dbReference type="PROSITE" id="PS51375">
    <property type="entry name" value="PPR"/>
    <property type="match status" value="2"/>
</dbReference>
<dbReference type="FunFam" id="1.25.40.10:FF:000516">
    <property type="entry name" value="Pentatricopeptide repeat-containing protein"/>
    <property type="match status" value="1"/>
</dbReference>
<feature type="repeat" description="PPR" evidence="3">
    <location>
        <begin position="171"/>
        <end position="205"/>
    </location>
</feature>
<dbReference type="SUPFAM" id="SSF48452">
    <property type="entry name" value="TPR-like"/>
    <property type="match status" value="1"/>
</dbReference>
<comment type="caution">
    <text evidence="5">The sequence shown here is derived from an EMBL/GenBank/DDBJ whole genome shotgun (WGS) entry which is preliminary data.</text>
</comment>
<dbReference type="OrthoDB" id="1908178at2759"/>
<dbReference type="NCBIfam" id="TIGR00756">
    <property type="entry name" value="PPR"/>
    <property type="match status" value="2"/>
</dbReference>